<reference evidence="8" key="1">
    <citation type="journal article" date="2015" name="Nature">
        <title>Complex archaea that bridge the gap between prokaryotes and eukaryotes.</title>
        <authorList>
            <person name="Spang A."/>
            <person name="Saw J.H."/>
            <person name="Jorgensen S.L."/>
            <person name="Zaremba-Niedzwiedzka K."/>
            <person name="Martijn J."/>
            <person name="Lind A.E."/>
            <person name="van Eijk R."/>
            <person name="Schleper C."/>
            <person name="Guy L."/>
            <person name="Ettema T.J."/>
        </authorList>
    </citation>
    <scope>NUCLEOTIDE SEQUENCE</scope>
</reference>
<keyword evidence="4" id="KW-0249">Electron transport</keyword>
<feature type="compositionally biased region" description="Basic and acidic residues" evidence="6">
    <location>
        <begin position="205"/>
        <end position="225"/>
    </location>
</feature>
<keyword evidence="5" id="KW-0408">Iron</keyword>
<keyword evidence="2" id="KW-0349">Heme</keyword>
<evidence type="ECO:0000256" key="3">
    <source>
        <dbReference type="ARBA" id="ARBA00022723"/>
    </source>
</evidence>
<dbReference type="GO" id="GO:0005506">
    <property type="term" value="F:iron ion binding"/>
    <property type="evidence" value="ECO:0007669"/>
    <property type="project" value="InterPro"/>
</dbReference>
<dbReference type="GO" id="GO:0020037">
    <property type="term" value="F:heme binding"/>
    <property type="evidence" value="ECO:0007669"/>
    <property type="project" value="InterPro"/>
</dbReference>
<dbReference type="PROSITE" id="PS51007">
    <property type="entry name" value="CYTC"/>
    <property type="match status" value="1"/>
</dbReference>
<feature type="compositionally biased region" description="Acidic residues" evidence="6">
    <location>
        <begin position="50"/>
        <end position="61"/>
    </location>
</feature>
<feature type="region of interest" description="Disordered" evidence="6">
    <location>
        <begin position="49"/>
        <end position="70"/>
    </location>
</feature>
<evidence type="ECO:0000259" key="7">
    <source>
        <dbReference type="PROSITE" id="PS51007"/>
    </source>
</evidence>
<dbReference type="InterPro" id="IPR009056">
    <property type="entry name" value="Cyt_c-like_dom"/>
</dbReference>
<evidence type="ECO:0000256" key="6">
    <source>
        <dbReference type="SAM" id="MobiDB-lite"/>
    </source>
</evidence>
<evidence type="ECO:0000256" key="5">
    <source>
        <dbReference type="ARBA" id="ARBA00023004"/>
    </source>
</evidence>
<proteinExistence type="predicted"/>
<gene>
    <name evidence="8" type="ORF">LCGC14_1926870</name>
</gene>
<comment type="caution">
    <text evidence="8">The sequence shown here is derived from an EMBL/GenBank/DDBJ whole genome shotgun (WGS) entry which is preliminary data.</text>
</comment>
<dbReference type="Pfam" id="PF13442">
    <property type="entry name" value="Cytochrome_CBB3"/>
    <property type="match status" value="1"/>
</dbReference>
<dbReference type="GO" id="GO:0009055">
    <property type="term" value="F:electron transfer activity"/>
    <property type="evidence" value="ECO:0007669"/>
    <property type="project" value="InterPro"/>
</dbReference>
<keyword evidence="1" id="KW-0813">Transport</keyword>
<feature type="domain" description="Cytochrome c" evidence="7">
    <location>
        <begin position="86"/>
        <end position="178"/>
    </location>
</feature>
<evidence type="ECO:0000256" key="2">
    <source>
        <dbReference type="ARBA" id="ARBA00022617"/>
    </source>
</evidence>
<keyword evidence="3" id="KW-0479">Metal-binding</keyword>
<dbReference type="AlphaFoldDB" id="A0A0F9GCF9"/>
<feature type="region of interest" description="Disordered" evidence="6">
    <location>
        <begin position="186"/>
        <end position="225"/>
    </location>
</feature>
<name>A0A0F9GCF9_9ZZZZ</name>
<sequence>MKGYKRILVLSGILILPLLIGWGFNHSNSLISSGSVAYSAVGADDQLTAESDEQTAGDTDDQQLPGVESHTGSILLPQKRTILLGKTQLRGYASYQYYCAVCHGKGGGGNGSNAKNLSIPPRKHNDAPYMENLSDVYLSRIIKEGGASQGLSPLMPPWGGALSDEEISNLIAFLRILPDRQMVASVEEHQKSAGMGGHHGGGGADDQHATEAGDHHGAGSDDHDA</sequence>
<evidence type="ECO:0000256" key="4">
    <source>
        <dbReference type="ARBA" id="ARBA00022982"/>
    </source>
</evidence>
<dbReference type="PRINTS" id="PR00605">
    <property type="entry name" value="CYTCHROMECIC"/>
</dbReference>
<dbReference type="InterPro" id="IPR036909">
    <property type="entry name" value="Cyt_c-like_dom_sf"/>
</dbReference>
<evidence type="ECO:0000313" key="8">
    <source>
        <dbReference type="EMBL" id="KKL88221.1"/>
    </source>
</evidence>
<feature type="compositionally biased region" description="Gly residues" evidence="6">
    <location>
        <begin position="194"/>
        <end position="204"/>
    </location>
</feature>
<dbReference type="Gene3D" id="1.10.760.10">
    <property type="entry name" value="Cytochrome c-like domain"/>
    <property type="match status" value="1"/>
</dbReference>
<protein>
    <recommendedName>
        <fullName evidence="7">Cytochrome c domain-containing protein</fullName>
    </recommendedName>
</protein>
<accession>A0A0F9GCF9</accession>
<dbReference type="SUPFAM" id="SSF46626">
    <property type="entry name" value="Cytochrome c"/>
    <property type="match status" value="1"/>
</dbReference>
<feature type="non-terminal residue" evidence="8">
    <location>
        <position position="225"/>
    </location>
</feature>
<organism evidence="8">
    <name type="scientific">marine sediment metagenome</name>
    <dbReference type="NCBI Taxonomy" id="412755"/>
    <lineage>
        <taxon>unclassified sequences</taxon>
        <taxon>metagenomes</taxon>
        <taxon>ecological metagenomes</taxon>
    </lineage>
</organism>
<dbReference type="EMBL" id="LAZR01020627">
    <property type="protein sequence ID" value="KKL88221.1"/>
    <property type="molecule type" value="Genomic_DNA"/>
</dbReference>
<evidence type="ECO:0000256" key="1">
    <source>
        <dbReference type="ARBA" id="ARBA00022448"/>
    </source>
</evidence>
<dbReference type="InterPro" id="IPR008168">
    <property type="entry name" value="Cyt_C_IC"/>
</dbReference>